<comment type="caution">
    <text evidence="7">The sequence shown here is derived from an EMBL/GenBank/DDBJ whole genome shotgun (WGS) entry which is preliminary data.</text>
</comment>
<dbReference type="RefSeq" id="WP_240828480.1">
    <property type="nucleotide sequence ID" value="NZ_JAKWBL010000001.1"/>
</dbReference>
<dbReference type="PANTHER" id="PTHR30474">
    <property type="entry name" value="CELL CYCLE PROTEIN"/>
    <property type="match status" value="1"/>
</dbReference>
<accession>A0ABS9SIZ2</accession>
<feature type="transmembrane region" description="Helical" evidence="6">
    <location>
        <begin position="579"/>
        <end position="601"/>
    </location>
</feature>
<sequence length="653" mass="73403">MLDATAFLQTGSESGKLRFINSLAHLGSDSALYEEEKISPQKYPSEVETGLSENGVRIKGNISYKDDEGNKEGVLIRLTRIFPDAYFDTLPANATSIATEFYTRTDEDGDYEFADLDPKGNYSVQAIKPGFNFGQAKGLAEIGSNRNFDFIGKPHQLRILDRVEYRQIKNDKIFTVRTPDEFQKEFLTYIVLFVLGFWILHIALYLKNYRSDQFILPLIMFISGIGTMVLYSVQDPLRDEIYGTGMAKYAAIVLFAFSVLIFIFKQNPINRFYHSGWFDPVYKLLPFTNKLKAPRGYTWLLASIGLMLLLAMFGTGPEGSGVKVNLFGLQVSELSKYLMVVFFATFFTANAGYFRNIPDNRWLTKNNLLMFALFIFLLTIYAMLGDLGPAVVLCLTFLFFYAFAKEEFLEMIIAAIVFALLLFITGKFLNTPENNYLPWIALLSCVSTFAYAFVKKKYESVFFIIIIISSFILFATLPFSFTQRLADRNGMFDNMWENKLVGGDQVAQGVWSLNTGGIMGQGLGNGMADVMPAHHTDMILQSIGEELGLLTLITLFFAFGLLVYRCILAARRTGKPFMFYVMAGIAIATMIQFMLITAGTLGLLPLTGISVPFLSKGNAGIIFTMIAFLFVLIMSNEKGDSIEMEYVKNILTT</sequence>
<keyword evidence="8" id="KW-1185">Reference proteome</keyword>
<evidence type="ECO:0000256" key="3">
    <source>
        <dbReference type="ARBA" id="ARBA00022960"/>
    </source>
</evidence>
<feature type="transmembrane region" description="Helical" evidence="6">
    <location>
        <begin position="411"/>
        <end position="430"/>
    </location>
</feature>
<feature type="transmembrane region" description="Helical" evidence="6">
    <location>
        <begin position="436"/>
        <end position="454"/>
    </location>
</feature>
<keyword evidence="5 6" id="KW-0472">Membrane</keyword>
<feature type="transmembrane region" description="Helical" evidence="6">
    <location>
        <begin position="388"/>
        <end position="404"/>
    </location>
</feature>
<keyword evidence="4 6" id="KW-1133">Transmembrane helix</keyword>
<feature type="transmembrane region" description="Helical" evidence="6">
    <location>
        <begin position="186"/>
        <end position="206"/>
    </location>
</feature>
<feature type="transmembrane region" description="Helical" evidence="6">
    <location>
        <begin position="461"/>
        <end position="481"/>
    </location>
</feature>
<evidence type="ECO:0000313" key="7">
    <source>
        <dbReference type="EMBL" id="MCH5598336.1"/>
    </source>
</evidence>
<dbReference type="Proteomes" id="UP001202248">
    <property type="component" value="Unassembled WGS sequence"/>
</dbReference>
<evidence type="ECO:0000313" key="8">
    <source>
        <dbReference type="Proteomes" id="UP001202248"/>
    </source>
</evidence>
<proteinExistence type="predicted"/>
<reference evidence="7 8" key="1">
    <citation type="submission" date="2022-02" db="EMBL/GenBank/DDBJ databases">
        <authorList>
            <person name="Min J."/>
        </authorList>
    </citation>
    <scope>NUCLEOTIDE SEQUENCE [LARGE SCALE GENOMIC DNA]</scope>
    <source>
        <strain evidence="7 8">GR10-1</strain>
    </source>
</reference>
<name>A0ABS9SIZ2_9BACT</name>
<dbReference type="PANTHER" id="PTHR30474:SF3">
    <property type="entry name" value="PEPTIDOGLYCAN GLYCOSYLTRANSFERASE RODA"/>
    <property type="match status" value="1"/>
</dbReference>
<organism evidence="7 8">
    <name type="scientific">Niabella ginsengisoli</name>
    <dbReference type="NCBI Taxonomy" id="522298"/>
    <lineage>
        <taxon>Bacteria</taxon>
        <taxon>Pseudomonadati</taxon>
        <taxon>Bacteroidota</taxon>
        <taxon>Chitinophagia</taxon>
        <taxon>Chitinophagales</taxon>
        <taxon>Chitinophagaceae</taxon>
        <taxon>Niabella</taxon>
    </lineage>
</organism>
<feature type="transmembrane region" description="Helical" evidence="6">
    <location>
        <begin position="296"/>
        <end position="314"/>
    </location>
</feature>
<feature type="transmembrane region" description="Helical" evidence="6">
    <location>
        <begin position="334"/>
        <end position="354"/>
    </location>
</feature>
<keyword evidence="3" id="KW-0133">Cell shape</keyword>
<feature type="transmembrane region" description="Helical" evidence="6">
    <location>
        <begin position="366"/>
        <end position="382"/>
    </location>
</feature>
<evidence type="ECO:0000256" key="6">
    <source>
        <dbReference type="SAM" id="Phobius"/>
    </source>
</evidence>
<feature type="transmembrane region" description="Helical" evidence="6">
    <location>
        <begin position="213"/>
        <end position="234"/>
    </location>
</feature>
<feature type="transmembrane region" description="Helical" evidence="6">
    <location>
        <begin position="547"/>
        <end position="567"/>
    </location>
</feature>
<dbReference type="EMBL" id="JAKWBL010000001">
    <property type="protein sequence ID" value="MCH5598336.1"/>
    <property type="molecule type" value="Genomic_DNA"/>
</dbReference>
<dbReference type="Pfam" id="PF01098">
    <property type="entry name" value="FTSW_RODA_SPOVE"/>
    <property type="match status" value="1"/>
</dbReference>
<evidence type="ECO:0000256" key="5">
    <source>
        <dbReference type="ARBA" id="ARBA00023136"/>
    </source>
</evidence>
<evidence type="ECO:0000256" key="2">
    <source>
        <dbReference type="ARBA" id="ARBA00022692"/>
    </source>
</evidence>
<feature type="transmembrane region" description="Helical" evidence="6">
    <location>
        <begin position="246"/>
        <end position="264"/>
    </location>
</feature>
<evidence type="ECO:0000256" key="1">
    <source>
        <dbReference type="ARBA" id="ARBA00004141"/>
    </source>
</evidence>
<feature type="transmembrane region" description="Helical" evidence="6">
    <location>
        <begin position="613"/>
        <end position="634"/>
    </location>
</feature>
<dbReference type="InterPro" id="IPR001182">
    <property type="entry name" value="FtsW/RodA"/>
</dbReference>
<keyword evidence="2 6" id="KW-0812">Transmembrane</keyword>
<comment type="subcellular location">
    <subcellularLocation>
        <location evidence="1">Membrane</location>
        <topology evidence="1">Multi-pass membrane protein</topology>
    </subcellularLocation>
</comment>
<evidence type="ECO:0000256" key="4">
    <source>
        <dbReference type="ARBA" id="ARBA00022989"/>
    </source>
</evidence>
<dbReference type="SUPFAM" id="SSF117074">
    <property type="entry name" value="Hypothetical protein PA1324"/>
    <property type="match status" value="1"/>
</dbReference>
<protein>
    <submittedName>
        <fullName evidence="7">FtsW/RodA/SpoVE family cell cycle protein</fullName>
    </submittedName>
</protein>
<gene>
    <name evidence="7" type="ORF">MKP09_10640</name>
</gene>